<reference evidence="2" key="1">
    <citation type="submission" date="2022-11" db="EMBL/GenBank/DDBJ databases">
        <title>Draft genome sequence of Hoeflea poritis E7-10 and Hoeflea prorocentri PM5-8, separated from scleractinian coral Porites lutea and marine dinoflagellate.</title>
        <authorList>
            <person name="Zhang G."/>
            <person name="Wei Q."/>
            <person name="Cai L."/>
        </authorList>
    </citation>
    <scope>NUCLEOTIDE SEQUENCE</scope>
    <source>
        <strain evidence="2">PM5-8</strain>
    </source>
</reference>
<comment type="caution">
    <text evidence="2">The sequence shown here is derived from an EMBL/GenBank/DDBJ whole genome shotgun (WGS) entry which is preliminary data.</text>
</comment>
<dbReference type="AlphaFoldDB" id="A0A9X3UM41"/>
<feature type="transmembrane region" description="Helical" evidence="1">
    <location>
        <begin position="290"/>
        <end position="307"/>
    </location>
</feature>
<feature type="transmembrane region" description="Helical" evidence="1">
    <location>
        <begin position="230"/>
        <end position="251"/>
    </location>
</feature>
<keyword evidence="3" id="KW-1185">Reference proteome</keyword>
<dbReference type="Proteomes" id="UP001151234">
    <property type="component" value="Unassembled WGS sequence"/>
</dbReference>
<keyword evidence="1" id="KW-1133">Transmembrane helix</keyword>
<keyword evidence="1" id="KW-0812">Transmembrane</keyword>
<feature type="transmembrane region" description="Helical" evidence="1">
    <location>
        <begin position="138"/>
        <end position="156"/>
    </location>
</feature>
<evidence type="ECO:0008006" key="4">
    <source>
        <dbReference type="Google" id="ProtNLM"/>
    </source>
</evidence>
<name>A0A9X3UM41_9HYPH</name>
<feature type="transmembrane region" description="Helical" evidence="1">
    <location>
        <begin position="56"/>
        <end position="76"/>
    </location>
</feature>
<feature type="transmembrane region" description="Helical" evidence="1">
    <location>
        <begin position="82"/>
        <end position="101"/>
    </location>
</feature>
<feature type="transmembrane region" description="Helical" evidence="1">
    <location>
        <begin position="163"/>
        <end position="187"/>
    </location>
</feature>
<evidence type="ECO:0000313" key="3">
    <source>
        <dbReference type="Proteomes" id="UP001151234"/>
    </source>
</evidence>
<gene>
    <name evidence="2" type="ORF">OQ273_20430</name>
</gene>
<protein>
    <recommendedName>
        <fullName evidence="4">DUF2157 domain-containing protein</fullName>
    </recommendedName>
</protein>
<feature type="transmembrane region" description="Helical" evidence="1">
    <location>
        <begin position="319"/>
        <end position="339"/>
    </location>
</feature>
<feature type="transmembrane region" description="Helical" evidence="1">
    <location>
        <begin position="263"/>
        <end position="285"/>
    </location>
</feature>
<dbReference type="RefSeq" id="WP_267992768.1">
    <property type="nucleotide sequence ID" value="NZ_JAPJZI010000001.1"/>
</dbReference>
<keyword evidence="1" id="KW-0472">Membrane</keyword>
<dbReference type="EMBL" id="JAPJZI010000001">
    <property type="protein sequence ID" value="MDA5400952.1"/>
    <property type="molecule type" value="Genomic_DNA"/>
</dbReference>
<evidence type="ECO:0000313" key="2">
    <source>
        <dbReference type="EMBL" id="MDA5400952.1"/>
    </source>
</evidence>
<accession>A0A9X3UM41</accession>
<organism evidence="2 3">
    <name type="scientific">Hoeflea prorocentri</name>
    <dbReference type="NCBI Taxonomy" id="1922333"/>
    <lineage>
        <taxon>Bacteria</taxon>
        <taxon>Pseudomonadati</taxon>
        <taxon>Pseudomonadota</taxon>
        <taxon>Alphaproteobacteria</taxon>
        <taxon>Hyphomicrobiales</taxon>
        <taxon>Rhizobiaceae</taxon>
        <taxon>Hoeflea</taxon>
    </lineage>
</organism>
<feature type="transmembrane region" description="Helical" evidence="1">
    <location>
        <begin position="108"/>
        <end position="126"/>
    </location>
</feature>
<sequence length="361" mass="38841">MSLTSAHLDVAVDKNIITADQRAALLGLADEQTGSASHGSAREEEQFRFISGFNDVFLAIGVALFVSACVMSANIFSFSASSLAAAAVGMWLVSEILAVRMRRAIPSMIAALAFVGFTVTASHAFLTDPVRFGPGGLTQAYTVTIAAFFWATLYYVRFRLPFSVFMIGSSAVAIGFIAFMHLVSSGIETIEGFFKAQNLVAIYALVSGLIVFAIAMRIDRMDPERTSRKTDIAFWLHLLAAPLIVHALMYLATGIELGGLTTVVTLASAFWVIAIFVALSVVALVIDRRAILVAALTYLGGALWFIASSSRYASSNAELVSVLIIAIFVIGLGVGWHAIRRTLFRIPVLRSIEQTVLSKQV</sequence>
<feature type="transmembrane region" description="Helical" evidence="1">
    <location>
        <begin position="199"/>
        <end position="218"/>
    </location>
</feature>
<evidence type="ECO:0000256" key="1">
    <source>
        <dbReference type="SAM" id="Phobius"/>
    </source>
</evidence>
<proteinExistence type="predicted"/>